<evidence type="ECO:0000256" key="7">
    <source>
        <dbReference type="SAM" id="Coils"/>
    </source>
</evidence>
<evidence type="ECO:0000256" key="5">
    <source>
        <dbReference type="ARBA" id="ARBA00022777"/>
    </source>
</evidence>
<name>A0A7D5E5R6_9EURY</name>
<feature type="transmembrane region" description="Helical" evidence="8">
    <location>
        <begin position="243"/>
        <end position="266"/>
    </location>
</feature>
<dbReference type="InterPro" id="IPR001638">
    <property type="entry name" value="Solute-binding_3/MltF_N"/>
</dbReference>
<dbReference type="GO" id="GO:0000155">
    <property type="term" value="F:phosphorelay sensor kinase activity"/>
    <property type="evidence" value="ECO:0007669"/>
    <property type="project" value="InterPro"/>
</dbReference>
<dbReference type="EC" id="2.7.13.3" evidence="2"/>
<dbReference type="Gene3D" id="1.10.287.130">
    <property type="match status" value="1"/>
</dbReference>
<keyword evidence="6" id="KW-0902">Two-component regulatory system</keyword>
<gene>
    <name evidence="10" type="ORF">HWN40_02615</name>
</gene>
<evidence type="ECO:0000313" key="11">
    <source>
        <dbReference type="Proteomes" id="UP000509594"/>
    </source>
</evidence>
<keyword evidence="8" id="KW-0472">Membrane</keyword>
<evidence type="ECO:0000256" key="2">
    <source>
        <dbReference type="ARBA" id="ARBA00012438"/>
    </source>
</evidence>
<dbReference type="FunFam" id="3.30.565.10:FF:000006">
    <property type="entry name" value="Sensor histidine kinase WalK"/>
    <property type="match status" value="1"/>
</dbReference>
<dbReference type="InterPro" id="IPR050736">
    <property type="entry name" value="Sensor_HK_Regulatory"/>
</dbReference>
<dbReference type="GeneID" id="55820532"/>
<dbReference type="InterPro" id="IPR036890">
    <property type="entry name" value="HATPase_C_sf"/>
</dbReference>
<keyword evidence="11" id="KW-1185">Reference proteome</keyword>
<dbReference type="AlphaFoldDB" id="A0A7D5E5R6"/>
<feature type="coiled-coil region" evidence="7">
    <location>
        <begin position="267"/>
        <end position="297"/>
    </location>
</feature>
<protein>
    <recommendedName>
        <fullName evidence="2">histidine kinase</fullName>
        <ecNumber evidence="2">2.7.13.3</ecNumber>
    </recommendedName>
</protein>
<dbReference type="InterPro" id="IPR036097">
    <property type="entry name" value="HisK_dim/P_sf"/>
</dbReference>
<dbReference type="RefSeq" id="WP_176964296.1">
    <property type="nucleotide sequence ID" value="NZ_CP058215.1"/>
</dbReference>
<organism evidence="10 11">
    <name type="scientific">Methanolobus zinderi</name>
    <dbReference type="NCBI Taxonomy" id="536044"/>
    <lineage>
        <taxon>Archaea</taxon>
        <taxon>Methanobacteriati</taxon>
        <taxon>Methanobacteriota</taxon>
        <taxon>Stenosarchaea group</taxon>
        <taxon>Methanomicrobia</taxon>
        <taxon>Methanosarcinales</taxon>
        <taxon>Methanosarcinaceae</taxon>
        <taxon>Methanolobus</taxon>
    </lineage>
</organism>
<evidence type="ECO:0000256" key="4">
    <source>
        <dbReference type="ARBA" id="ARBA00022679"/>
    </source>
</evidence>
<evidence type="ECO:0000256" key="3">
    <source>
        <dbReference type="ARBA" id="ARBA00022553"/>
    </source>
</evidence>
<comment type="catalytic activity">
    <reaction evidence="1">
        <text>ATP + protein L-histidine = ADP + protein N-phospho-L-histidine.</text>
        <dbReference type="EC" id="2.7.13.3"/>
    </reaction>
</comment>
<dbReference type="InterPro" id="IPR005467">
    <property type="entry name" value="His_kinase_dom"/>
</dbReference>
<dbReference type="SMART" id="SM00062">
    <property type="entry name" value="PBPb"/>
    <property type="match status" value="1"/>
</dbReference>
<dbReference type="PRINTS" id="PR00344">
    <property type="entry name" value="BCTRLSENSOR"/>
</dbReference>
<keyword evidence="5" id="KW-0418">Kinase</keyword>
<dbReference type="CDD" id="cd00082">
    <property type="entry name" value="HisKA"/>
    <property type="match status" value="1"/>
</dbReference>
<sequence length="528" mass="59025">MQVPAALADNQDNTVRVGVFHNEPLVIIGQDGEVTGLYASIIETIAENEGWEIDYIPESLEDNLERLKNSEIDIMVSVPRSPEMSEEYILTNESVTTIWGVVYTYSGSDIGSMQDLQGKRIAVQSSDIFYKDLNASTSGSNSSYSFVETDSYSEVLSLVEKEEVDAGIVSNLYGESVEDDYSISGLSIVIAPTDMVFALSDGADPQMAETIDINVRQLKEDPQSVYYFAQSSQPNLNTWESPAWLKLSVGVGGGLLLLFIILSFVLKNKIETKTAELNSKNQELEVEVRERKAAETKLKLYFTQLKHSNELKDLFTDILRHDLINPATVIKGYVEYLIEYEENEQKISALKAIERNNLKLIEMIENAANLAKLESVEELDFEETDIGNILEEVVENLQPKADEKQISIDFRPEGKYTARVNRIIEEVFSNLLSNSIKYSPEGSTIEVVVSEFDDRSLKVSIMDEGEGIPDADKPLIFDRFERVGKTNIKGTGLGLAIVKRIMELHDGDVGVEDNPKGKGSLFWVTLHR</sequence>
<dbReference type="Pfam" id="PF00497">
    <property type="entry name" value="SBP_bac_3"/>
    <property type="match status" value="1"/>
</dbReference>
<keyword evidence="7" id="KW-0175">Coiled coil</keyword>
<evidence type="ECO:0000256" key="8">
    <source>
        <dbReference type="SAM" id="Phobius"/>
    </source>
</evidence>
<dbReference type="SUPFAM" id="SSF55874">
    <property type="entry name" value="ATPase domain of HSP90 chaperone/DNA topoisomerase II/histidine kinase"/>
    <property type="match status" value="1"/>
</dbReference>
<dbReference type="Gene3D" id="3.40.190.10">
    <property type="entry name" value="Periplasmic binding protein-like II"/>
    <property type="match status" value="2"/>
</dbReference>
<feature type="domain" description="Histidine kinase" evidence="9">
    <location>
        <begin position="318"/>
        <end position="528"/>
    </location>
</feature>
<keyword evidence="4" id="KW-0808">Transferase</keyword>
<reference evidence="10 11" key="1">
    <citation type="submission" date="2020-06" db="EMBL/GenBank/DDBJ databases">
        <title>Methanolobus halotolerans sp. nov., isolated from a saline lake Tus in Siberia.</title>
        <authorList>
            <person name="Shen Y."/>
            <person name="Chen S.-C."/>
            <person name="Lai M.-C."/>
            <person name="Huang H.-H."/>
            <person name="Chiu H.-H."/>
            <person name="Tang S.-L."/>
            <person name="Rogozin D.Y."/>
            <person name="Degermendzhy A.G."/>
        </authorList>
    </citation>
    <scope>NUCLEOTIDE SEQUENCE [LARGE SCALE GENOMIC DNA]</scope>
    <source>
        <strain evidence="10 11">DSM 21339</strain>
    </source>
</reference>
<dbReference type="SUPFAM" id="SSF47384">
    <property type="entry name" value="Homodimeric domain of signal transducing histidine kinase"/>
    <property type="match status" value="1"/>
</dbReference>
<dbReference type="InterPro" id="IPR003661">
    <property type="entry name" value="HisK_dim/P_dom"/>
</dbReference>
<evidence type="ECO:0000313" key="10">
    <source>
        <dbReference type="EMBL" id="QLC49233.1"/>
    </source>
</evidence>
<evidence type="ECO:0000256" key="6">
    <source>
        <dbReference type="ARBA" id="ARBA00023012"/>
    </source>
</evidence>
<dbReference type="InterPro" id="IPR003594">
    <property type="entry name" value="HATPase_dom"/>
</dbReference>
<dbReference type="SMART" id="SM00387">
    <property type="entry name" value="HATPase_c"/>
    <property type="match status" value="1"/>
</dbReference>
<keyword evidence="3" id="KW-0597">Phosphoprotein</keyword>
<dbReference type="EMBL" id="CP058215">
    <property type="protein sequence ID" value="QLC49233.1"/>
    <property type="molecule type" value="Genomic_DNA"/>
</dbReference>
<dbReference type="Proteomes" id="UP000509594">
    <property type="component" value="Chromosome"/>
</dbReference>
<proteinExistence type="predicted"/>
<dbReference type="PANTHER" id="PTHR43711:SF1">
    <property type="entry name" value="HISTIDINE KINASE 1"/>
    <property type="match status" value="1"/>
</dbReference>
<dbReference type="Gene3D" id="3.30.565.10">
    <property type="entry name" value="Histidine kinase-like ATPase, C-terminal domain"/>
    <property type="match status" value="1"/>
</dbReference>
<dbReference type="InterPro" id="IPR004358">
    <property type="entry name" value="Sig_transdc_His_kin-like_C"/>
</dbReference>
<dbReference type="Pfam" id="PF02518">
    <property type="entry name" value="HATPase_c"/>
    <property type="match status" value="1"/>
</dbReference>
<dbReference type="KEGG" id="mzi:HWN40_02615"/>
<dbReference type="PROSITE" id="PS50109">
    <property type="entry name" value="HIS_KIN"/>
    <property type="match status" value="1"/>
</dbReference>
<keyword evidence="8" id="KW-1133">Transmembrane helix</keyword>
<keyword evidence="8" id="KW-0812">Transmembrane</keyword>
<dbReference type="SUPFAM" id="SSF53850">
    <property type="entry name" value="Periplasmic binding protein-like II"/>
    <property type="match status" value="1"/>
</dbReference>
<dbReference type="OrthoDB" id="342253at2157"/>
<dbReference type="PANTHER" id="PTHR43711">
    <property type="entry name" value="TWO-COMPONENT HISTIDINE KINASE"/>
    <property type="match status" value="1"/>
</dbReference>
<accession>A0A7D5E5R6</accession>
<evidence type="ECO:0000256" key="1">
    <source>
        <dbReference type="ARBA" id="ARBA00000085"/>
    </source>
</evidence>
<evidence type="ECO:0000259" key="9">
    <source>
        <dbReference type="PROSITE" id="PS50109"/>
    </source>
</evidence>